<dbReference type="OrthoDB" id="4956084at2"/>
<gene>
    <name evidence="1" type="ORF">B5M42_09740</name>
</gene>
<dbReference type="PANTHER" id="PTHR36455:SF1">
    <property type="entry name" value="BLR8292 PROTEIN"/>
    <property type="match status" value="1"/>
</dbReference>
<dbReference type="InterPro" id="IPR008878">
    <property type="entry name" value="Transposase_IS66_Orf2"/>
</dbReference>
<keyword evidence="2" id="KW-1185">Reference proteome</keyword>
<evidence type="ECO:0008006" key="3">
    <source>
        <dbReference type="Google" id="ProtNLM"/>
    </source>
</evidence>
<evidence type="ECO:0000313" key="2">
    <source>
        <dbReference type="Proteomes" id="UP000298246"/>
    </source>
</evidence>
<dbReference type="EMBL" id="MYFO01000010">
    <property type="protein sequence ID" value="TFE88206.1"/>
    <property type="molecule type" value="Genomic_DNA"/>
</dbReference>
<dbReference type="Pfam" id="PF05717">
    <property type="entry name" value="TnpB_IS66"/>
    <property type="match status" value="1"/>
</dbReference>
<dbReference type="AlphaFoldDB" id="A0A4Y8Q323"/>
<organism evidence="1 2">
    <name type="scientific">Paenibacillus athensensis</name>
    <dbReference type="NCBI Taxonomy" id="1967502"/>
    <lineage>
        <taxon>Bacteria</taxon>
        <taxon>Bacillati</taxon>
        <taxon>Bacillota</taxon>
        <taxon>Bacilli</taxon>
        <taxon>Bacillales</taxon>
        <taxon>Paenibacillaceae</taxon>
        <taxon>Paenibacillus</taxon>
    </lineage>
</organism>
<evidence type="ECO:0000313" key="1">
    <source>
        <dbReference type="EMBL" id="TFE88206.1"/>
    </source>
</evidence>
<name>A0A4Y8Q323_9BACL</name>
<reference evidence="1 2" key="1">
    <citation type="submission" date="2017-03" db="EMBL/GenBank/DDBJ databases">
        <title>Isolation of Levoglucosan Utilizing Bacteria.</title>
        <authorList>
            <person name="Arya A.S."/>
        </authorList>
    </citation>
    <scope>NUCLEOTIDE SEQUENCE [LARGE SCALE GENOMIC DNA]</scope>
    <source>
        <strain evidence="1 2">MEC069</strain>
    </source>
</reference>
<accession>A0A4Y8Q323</accession>
<dbReference type="Proteomes" id="UP000298246">
    <property type="component" value="Unassembled WGS sequence"/>
</dbReference>
<dbReference type="NCBIfam" id="NF033819">
    <property type="entry name" value="IS66_TnpB"/>
    <property type="match status" value="1"/>
</dbReference>
<sequence>MIGESDYFAHPTILPSRKRADCAEHSIVQTIGFLKSIYIKRKRPNSGRSLGYFNILWKVLLSHILNRHIPIDELGALVQEGLGLNPFAPSLFVFCNNERNKLKILYWEHNGIWLFYRRLDRGTFQMADPSGADVCGFRARTTLVARRLSLNQRQAHPKVVAETVI</sequence>
<dbReference type="PANTHER" id="PTHR36455">
    <property type="match status" value="1"/>
</dbReference>
<protein>
    <recommendedName>
        <fullName evidence="3">Transposase</fullName>
    </recommendedName>
</protein>
<proteinExistence type="predicted"/>
<comment type="caution">
    <text evidence="1">The sequence shown here is derived from an EMBL/GenBank/DDBJ whole genome shotgun (WGS) entry which is preliminary data.</text>
</comment>